<evidence type="ECO:0000256" key="1">
    <source>
        <dbReference type="ARBA" id="ARBA00022729"/>
    </source>
</evidence>
<dbReference type="Proteomes" id="UP000663868">
    <property type="component" value="Unassembled WGS sequence"/>
</dbReference>
<gene>
    <name evidence="2" type="ORF">KXQ929_LOCUS50846</name>
</gene>
<dbReference type="InterPro" id="IPR013517">
    <property type="entry name" value="FG-GAP"/>
</dbReference>
<proteinExistence type="predicted"/>
<evidence type="ECO:0000313" key="3">
    <source>
        <dbReference type="Proteomes" id="UP000663868"/>
    </source>
</evidence>
<organism evidence="2 3">
    <name type="scientific">Adineta steineri</name>
    <dbReference type="NCBI Taxonomy" id="433720"/>
    <lineage>
        <taxon>Eukaryota</taxon>
        <taxon>Metazoa</taxon>
        <taxon>Spiralia</taxon>
        <taxon>Gnathifera</taxon>
        <taxon>Rotifera</taxon>
        <taxon>Eurotatoria</taxon>
        <taxon>Bdelloidea</taxon>
        <taxon>Adinetida</taxon>
        <taxon>Adinetidae</taxon>
        <taxon>Adineta</taxon>
    </lineage>
</organism>
<evidence type="ECO:0000313" key="2">
    <source>
        <dbReference type="EMBL" id="CAF4397857.1"/>
    </source>
</evidence>
<evidence type="ECO:0008006" key="4">
    <source>
        <dbReference type="Google" id="ProtNLM"/>
    </source>
</evidence>
<dbReference type="AlphaFoldDB" id="A0A820NX96"/>
<accession>A0A820NX96</accession>
<sequence>DMNGDNNQEIIVANPGSNTVGVLLSTGNGTFLSQTSYSVGSSPHSVAVGDVNNDNKIDIVAANYGTTTISILLHC</sequence>
<dbReference type="InterPro" id="IPR028994">
    <property type="entry name" value="Integrin_alpha_N"/>
</dbReference>
<keyword evidence="1" id="KW-0732">Signal</keyword>
<dbReference type="Pfam" id="PF13517">
    <property type="entry name" value="FG-GAP_3"/>
    <property type="match status" value="1"/>
</dbReference>
<dbReference type="SUPFAM" id="SSF69318">
    <property type="entry name" value="Integrin alpha N-terminal domain"/>
    <property type="match status" value="1"/>
</dbReference>
<feature type="non-terminal residue" evidence="2">
    <location>
        <position position="1"/>
    </location>
</feature>
<dbReference type="EMBL" id="CAJOBB010024068">
    <property type="protein sequence ID" value="CAF4397857.1"/>
    <property type="molecule type" value="Genomic_DNA"/>
</dbReference>
<comment type="caution">
    <text evidence="2">The sequence shown here is derived from an EMBL/GenBank/DDBJ whole genome shotgun (WGS) entry which is preliminary data.</text>
</comment>
<protein>
    <recommendedName>
        <fullName evidence="4">VCBS repeat-containing protein</fullName>
    </recommendedName>
</protein>
<reference evidence="2" key="1">
    <citation type="submission" date="2021-02" db="EMBL/GenBank/DDBJ databases">
        <authorList>
            <person name="Nowell W R."/>
        </authorList>
    </citation>
    <scope>NUCLEOTIDE SEQUENCE</scope>
</reference>
<name>A0A820NX96_9BILA</name>
<dbReference type="Gene3D" id="2.30.30.100">
    <property type="match status" value="1"/>
</dbReference>
<dbReference type="PANTHER" id="PTHR46580">
    <property type="entry name" value="SENSOR KINASE-RELATED"/>
    <property type="match status" value="1"/>
</dbReference>